<dbReference type="InterPro" id="IPR027417">
    <property type="entry name" value="P-loop_NTPase"/>
</dbReference>
<sequence length="327" mass="37790">MVNKETTIYLHIGMNKTGTSALQYWCQNNRKLLLKQGLLYPQTGIAGVAHYDISNIFGFKHNSECTTNKFADASELVAQLDREIIKSKVSKVLISSENFIINKDPAIIKQLLMHYEVKVIVYLRRHDSWWESAYNQSLKMVHMPRYDKGIEHFIVQQNKVNRLSRYLETVNKWAKVFGVKNVIVRPYEKQQMPHGIVADMMSIIQIAIAQEKYVGLSTNKSLSKTANSILEFAQRSNLTKEQVAKVLNHLKNQSFVDNNMPLLSPKRRKEIVENNITQYGKIAKNYLNREQLFFEPLPDKYESWQKFTPPSTEEVVSVIVHALAEKS</sequence>
<name>A0ABQ6H3F4_9GAMM</name>
<proteinExistence type="predicted"/>
<protein>
    <recommendedName>
        <fullName evidence="3">Sulfotransferase domain-containing protein</fullName>
    </recommendedName>
</protein>
<organism evidence="1 2">
    <name type="scientific">Thalassotalea eurytherma</name>
    <dbReference type="NCBI Taxonomy" id="1144278"/>
    <lineage>
        <taxon>Bacteria</taxon>
        <taxon>Pseudomonadati</taxon>
        <taxon>Pseudomonadota</taxon>
        <taxon>Gammaproteobacteria</taxon>
        <taxon>Alteromonadales</taxon>
        <taxon>Colwelliaceae</taxon>
        <taxon>Thalassotalea</taxon>
    </lineage>
</organism>
<gene>
    <name evidence="1" type="ORF">theurythT_07320</name>
</gene>
<dbReference type="Proteomes" id="UP001157133">
    <property type="component" value="Unassembled WGS sequence"/>
</dbReference>
<keyword evidence="2" id="KW-1185">Reference proteome</keyword>
<dbReference type="SUPFAM" id="SSF52540">
    <property type="entry name" value="P-loop containing nucleoside triphosphate hydrolases"/>
    <property type="match status" value="1"/>
</dbReference>
<dbReference type="Gene3D" id="3.40.50.300">
    <property type="entry name" value="P-loop containing nucleotide triphosphate hydrolases"/>
    <property type="match status" value="1"/>
</dbReference>
<accession>A0ABQ6H3F4</accession>
<dbReference type="EMBL" id="BSSU01000003">
    <property type="protein sequence ID" value="GLX81280.1"/>
    <property type="molecule type" value="Genomic_DNA"/>
</dbReference>
<reference evidence="1 2" key="1">
    <citation type="submission" date="2023-03" db="EMBL/GenBank/DDBJ databases">
        <title>Draft genome sequence of Thalassotalea eurytherma JCM 18482T.</title>
        <authorList>
            <person name="Sawabe T."/>
        </authorList>
    </citation>
    <scope>NUCLEOTIDE SEQUENCE [LARGE SCALE GENOMIC DNA]</scope>
    <source>
        <strain evidence="1 2">JCM 18482</strain>
    </source>
</reference>
<evidence type="ECO:0008006" key="3">
    <source>
        <dbReference type="Google" id="ProtNLM"/>
    </source>
</evidence>
<dbReference type="RefSeq" id="WP_284206602.1">
    <property type="nucleotide sequence ID" value="NZ_BSSU01000003.1"/>
</dbReference>
<evidence type="ECO:0000313" key="2">
    <source>
        <dbReference type="Proteomes" id="UP001157133"/>
    </source>
</evidence>
<evidence type="ECO:0000313" key="1">
    <source>
        <dbReference type="EMBL" id="GLX81280.1"/>
    </source>
</evidence>
<comment type="caution">
    <text evidence="1">The sequence shown here is derived from an EMBL/GenBank/DDBJ whole genome shotgun (WGS) entry which is preliminary data.</text>
</comment>